<sequence length="95" mass="10731">MSLRFSPAAERDLEAIADYIAQDNPGRALSFIAELRQTAADIEDNPLAWPERSDLLPGLRMRPFGRYLVFYRPDQNGVRIERIFHASRDVGGGNV</sequence>
<evidence type="ECO:0000313" key="3">
    <source>
        <dbReference type="EMBL" id="AZU04808.1"/>
    </source>
</evidence>
<dbReference type="Gene3D" id="3.30.2310.20">
    <property type="entry name" value="RelE-like"/>
    <property type="match status" value="1"/>
</dbReference>
<keyword evidence="4" id="KW-1185">Reference proteome</keyword>
<dbReference type="RefSeq" id="WP_127568062.1">
    <property type="nucleotide sequence ID" value="NZ_BMFB01000001.1"/>
</dbReference>
<dbReference type="Pfam" id="PF05016">
    <property type="entry name" value="ParE_toxin"/>
    <property type="match status" value="1"/>
</dbReference>
<dbReference type="AlphaFoldDB" id="A0A3T0EC28"/>
<proteinExistence type="inferred from homology"/>
<gene>
    <name evidence="3" type="ORF">X907_2293</name>
</gene>
<dbReference type="EMBL" id="CP018911">
    <property type="protein sequence ID" value="AZU04808.1"/>
    <property type="molecule type" value="Genomic_DNA"/>
</dbReference>
<dbReference type="OrthoDB" id="7173315at2"/>
<organism evidence="3 4">
    <name type="scientific">Glycocaulis alkaliphilus</name>
    <dbReference type="NCBI Taxonomy" id="1434191"/>
    <lineage>
        <taxon>Bacteria</taxon>
        <taxon>Pseudomonadati</taxon>
        <taxon>Pseudomonadota</taxon>
        <taxon>Alphaproteobacteria</taxon>
        <taxon>Maricaulales</taxon>
        <taxon>Maricaulaceae</taxon>
        <taxon>Glycocaulis</taxon>
    </lineage>
</organism>
<dbReference type="Proteomes" id="UP000286954">
    <property type="component" value="Chromosome"/>
</dbReference>
<reference evidence="3 4" key="1">
    <citation type="submission" date="2016-12" db="EMBL/GenBank/DDBJ databases">
        <title>The genome of dimorphic prosthecate Glycocaulis alkaliphilus 6b-8t, isolated from crude oil dictates its adaptability in petroleum environments.</title>
        <authorList>
            <person name="Wu X.-L."/>
            <person name="Geng S."/>
        </authorList>
    </citation>
    <scope>NUCLEOTIDE SEQUENCE [LARGE SCALE GENOMIC DNA]</scope>
    <source>
        <strain evidence="3 4">6B-8</strain>
    </source>
</reference>
<keyword evidence="2" id="KW-1277">Toxin-antitoxin system</keyword>
<dbReference type="InterPro" id="IPR007712">
    <property type="entry name" value="RelE/ParE_toxin"/>
</dbReference>
<comment type="similarity">
    <text evidence="1">Belongs to the RelE toxin family.</text>
</comment>
<evidence type="ECO:0000256" key="1">
    <source>
        <dbReference type="ARBA" id="ARBA00006226"/>
    </source>
</evidence>
<name>A0A3T0EC28_9PROT</name>
<dbReference type="KEGG" id="gak:X907_2293"/>
<evidence type="ECO:0000256" key="2">
    <source>
        <dbReference type="ARBA" id="ARBA00022649"/>
    </source>
</evidence>
<dbReference type="PANTHER" id="PTHR33755">
    <property type="entry name" value="TOXIN PARE1-RELATED"/>
    <property type="match status" value="1"/>
</dbReference>
<evidence type="ECO:0000313" key="4">
    <source>
        <dbReference type="Proteomes" id="UP000286954"/>
    </source>
</evidence>
<accession>A0A3T0EC28</accession>
<dbReference type="InterPro" id="IPR035093">
    <property type="entry name" value="RelE/ParE_toxin_dom_sf"/>
</dbReference>
<dbReference type="InterPro" id="IPR051803">
    <property type="entry name" value="TA_system_RelE-like_toxin"/>
</dbReference>
<protein>
    <submittedName>
        <fullName evidence="3">Plasmid stabilization system protein</fullName>
    </submittedName>
</protein>